<organism evidence="1 2">
    <name type="scientific">Panagrolaimus sp. ES5</name>
    <dbReference type="NCBI Taxonomy" id="591445"/>
    <lineage>
        <taxon>Eukaryota</taxon>
        <taxon>Metazoa</taxon>
        <taxon>Ecdysozoa</taxon>
        <taxon>Nematoda</taxon>
        <taxon>Chromadorea</taxon>
        <taxon>Rhabditida</taxon>
        <taxon>Tylenchina</taxon>
        <taxon>Panagrolaimomorpha</taxon>
        <taxon>Panagrolaimoidea</taxon>
        <taxon>Panagrolaimidae</taxon>
        <taxon>Panagrolaimus</taxon>
    </lineage>
</organism>
<evidence type="ECO:0000313" key="2">
    <source>
        <dbReference type="WBParaSite" id="ES5_v2.g10071.t1"/>
    </source>
</evidence>
<sequence>MYCCKKLFTVNFVNIGKLSRGYIPELIPWTSEGRYLIDKRQKGDREELDFKWKLKDGRKIRFEIADEYDLVLVAQQMNDGFVQEVNLCKALESKFDDFAKIHFEMIKHCLPFRGSLLGFHENKLVCFRILRYIDSCDFEEAFGPPLKSGTEPKFVLKSDYADDIAKLPLTNEKCKIVWNFLFACEHQINQFIPPETKKIAFGEAVFVHNDFKSHELGKAISQACEELALKNGCEYIASIAVAKNSSKIAFRKNFQRLFAFPYDKYIVDGKIVFENLVDGATEANVFLGKL</sequence>
<accession>A0AC34EZD1</accession>
<name>A0AC34EZD1_9BILA</name>
<evidence type="ECO:0000313" key="1">
    <source>
        <dbReference type="Proteomes" id="UP000887579"/>
    </source>
</evidence>
<protein>
    <submittedName>
        <fullName evidence="2">N-acetyltransferase domain-containing protein</fullName>
    </submittedName>
</protein>
<dbReference type="WBParaSite" id="ES5_v2.g10071.t1">
    <property type="protein sequence ID" value="ES5_v2.g10071.t1"/>
    <property type="gene ID" value="ES5_v2.g10071"/>
</dbReference>
<reference evidence="2" key="1">
    <citation type="submission" date="2022-11" db="UniProtKB">
        <authorList>
            <consortium name="WormBaseParasite"/>
        </authorList>
    </citation>
    <scope>IDENTIFICATION</scope>
</reference>
<dbReference type="Proteomes" id="UP000887579">
    <property type="component" value="Unplaced"/>
</dbReference>
<proteinExistence type="predicted"/>